<dbReference type="GO" id="GO:0005737">
    <property type="term" value="C:cytoplasm"/>
    <property type="evidence" value="ECO:0007669"/>
    <property type="project" value="TreeGrafter"/>
</dbReference>
<dbReference type="PROSITE" id="PS50191">
    <property type="entry name" value="CRAL_TRIO"/>
    <property type="match status" value="1"/>
</dbReference>
<feature type="domain" description="CRAL-TRIO" evidence="1">
    <location>
        <begin position="29"/>
        <end position="190"/>
    </location>
</feature>
<reference evidence="2 3" key="1">
    <citation type="submission" date="2015-12" db="EMBL/GenBank/DDBJ databases">
        <title>The genome of Folsomia candida.</title>
        <authorList>
            <person name="Faddeeva A."/>
            <person name="Derks M.F."/>
            <person name="Anvar Y."/>
            <person name="Smit S."/>
            <person name="Van Straalen N."/>
            <person name="Roelofs D."/>
        </authorList>
    </citation>
    <scope>NUCLEOTIDE SEQUENCE [LARGE SCALE GENOMIC DNA]</scope>
    <source>
        <strain evidence="2 3">VU population</strain>
        <tissue evidence="2">Whole body</tissue>
    </source>
</reference>
<dbReference type="Gene3D" id="3.40.525.10">
    <property type="entry name" value="CRAL-TRIO lipid binding domain"/>
    <property type="match status" value="1"/>
</dbReference>
<dbReference type="InterPro" id="IPR051064">
    <property type="entry name" value="SEC14/CRAL-TRIO_domain"/>
</dbReference>
<dbReference type="Pfam" id="PF00650">
    <property type="entry name" value="CRAL_TRIO"/>
    <property type="match status" value="1"/>
</dbReference>
<dbReference type="SUPFAM" id="SSF52087">
    <property type="entry name" value="CRAL/TRIO domain"/>
    <property type="match status" value="1"/>
</dbReference>
<evidence type="ECO:0000259" key="1">
    <source>
        <dbReference type="PROSITE" id="PS50191"/>
    </source>
</evidence>
<comment type="caution">
    <text evidence="2">The sequence shown here is derived from an EMBL/GenBank/DDBJ whole genome shotgun (WGS) entry which is preliminary data.</text>
</comment>
<proteinExistence type="predicted"/>
<gene>
    <name evidence="2" type="ORF">Fcan01_17557</name>
</gene>
<dbReference type="InterPro" id="IPR036865">
    <property type="entry name" value="CRAL-TRIO_dom_sf"/>
</dbReference>
<evidence type="ECO:0000313" key="2">
    <source>
        <dbReference type="EMBL" id="OXA47457.1"/>
    </source>
</evidence>
<dbReference type="CDD" id="cd00170">
    <property type="entry name" value="SEC14"/>
    <property type="match status" value="1"/>
</dbReference>
<keyword evidence="3" id="KW-1185">Reference proteome</keyword>
<accession>A0A226DS11</accession>
<protein>
    <submittedName>
        <fullName evidence="2">Patellin-2</fullName>
    </submittedName>
</protein>
<evidence type="ECO:0000313" key="3">
    <source>
        <dbReference type="Proteomes" id="UP000198287"/>
    </source>
</evidence>
<dbReference type="OrthoDB" id="6406821at2759"/>
<dbReference type="InterPro" id="IPR001251">
    <property type="entry name" value="CRAL-TRIO_dom"/>
</dbReference>
<dbReference type="AlphaFoldDB" id="A0A226DS11"/>
<organism evidence="2 3">
    <name type="scientific">Folsomia candida</name>
    <name type="common">Springtail</name>
    <dbReference type="NCBI Taxonomy" id="158441"/>
    <lineage>
        <taxon>Eukaryota</taxon>
        <taxon>Metazoa</taxon>
        <taxon>Ecdysozoa</taxon>
        <taxon>Arthropoda</taxon>
        <taxon>Hexapoda</taxon>
        <taxon>Collembola</taxon>
        <taxon>Entomobryomorpha</taxon>
        <taxon>Isotomoidea</taxon>
        <taxon>Isotomidae</taxon>
        <taxon>Proisotominae</taxon>
        <taxon>Folsomia</taxon>
    </lineage>
</organism>
<dbReference type="EMBL" id="LNIX01000013">
    <property type="protein sequence ID" value="OXA47457.1"/>
    <property type="molecule type" value="Genomic_DNA"/>
</dbReference>
<name>A0A226DS11_FOLCA</name>
<dbReference type="PANTHER" id="PTHR23324:SF83">
    <property type="entry name" value="SEC14-LIKE PROTEIN 2"/>
    <property type="match status" value="1"/>
</dbReference>
<dbReference type="Proteomes" id="UP000198287">
    <property type="component" value="Unassembled WGS sequence"/>
</dbReference>
<dbReference type="PANTHER" id="PTHR23324">
    <property type="entry name" value="SEC14 RELATED PROTEIN"/>
    <property type="match status" value="1"/>
</dbReference>
<sequence length="190" mass="22561">MQFFKNFKFFLKNVQWREDNDIDHILQEDWSDFDREYRVFVEGCDKSGRPVFSILVGDWDIRRAVVAGQSDRLKRYFNKLFEEASTLTRKFQENGQNATQGMIIFDMGNFNLIQQGCLRCISIFFYILDVYGQHYPYFAHRLVYVKTPEVALPISNILKGILSKHVTEVLRGFQRAEHVYVYLCEYRSPP</sequence>